<dbReference type="AlphaFoldDB" id="A0A2S7CCN1"/>
<keyword evidence="3" id="KW-0804">Transcription</keyword>
<gene>
    <name evidence="6" type="ORF">XdyCFBP7245_02360</name>
</gene>
<dbReference type="GO" id="GO:0000976">
    <property type="term" value="F:transcription cis-regulatory region binding"/>
    <property type="evidence" value="ECO:0007669"/>
    <property type="project" value="TreeGrafter"/>
</dbReference>
<dbReference type="EMBL" id="MDEE01000001">
    <property type="protein sequence ID" value="PPU59273.1"/>
    <property type="molecule type" value="Genomic_DNA"/>
</dbReference>
<dbReference type="PROSITE" id="PS50977">
    <property type="entry name" value="HTH_TETR_2"/>
    <property type="match status" value="1"/>
</dbReference>
<evidence type="ECO:0000256" key="1">
    <source>
        <dbReference type="ARBA" id="ARBA00023015"/>
    </source>
</evidence>
<dbReference type="GO" id="GO:0003700">
    <property type="term" value="F:DNA-binding transcription factor activity"/>
    <property type="evidence" value="ECO:0007669"/>
    <property type="project" value="TreeGrafter"/>
</dbReference>
<dbReference type="PANTHER" id="PTHR30055:SF234">
    <property type="entry name" value="HTH-TYPE TRANSCRIPTIONAL REGULATOR BETI"/>
    <property type="match status" value="1"/>
</dbReference>
<dbReference type="InterPro" id="IPR001647">
    <property type="entry name" value="HTH_TetR"/>
</dbReference>
<dbReference type="Gene3D" id="1.10.357.10">
    <property type="entry name" value="Tetracycline Repressor, domain 2"/>
    <property type="match status" value="1"/>
</dbReference>
<dbReference type="PRINTS" id="PR00455">
    <property type="entry name" value="HTHTETR"/>
</dbReference>
<dbReference type="InterPro" id="IPR050109">
    <property type="entry name" value="HTH-type_TetR-like_transc_reg"/>
</dbReference>
<name>A0A2S7CCN1_9XANT</name>
<evidence type="ECO:0000313" key="6">
    <source>
        <dbReference type="EMBL" id="PPU59273.1"/>
    </source>
</evidence>
<feature type="DNA-binding region" description="H-T-H motif" evidence="4">
    <location>
        <begin position="42"/>
        <end position="61"/>
    </location>
</feature>
<dbReference type="SUPFAM" id="SSF46689">
    <property type="entry name" value="Homeodomain-like"/>
    <property type="match status" value="1"/>
</dbReference>
<accession>A0A2S7CCN1</accession>
<evidence type="ECO:0000256" key="3">
    <source>
        <dbReference type="ARBA" id="ARBA00023163"/>
    </source>
</evidence>
<dbReference type="Pfam" id="PF00440">
    <property type="entry name" value="TetR_N"/>
    <property type="match status" value="1"/>
</dbReference>
<organism evidence="6 7">
    <name type="scientific">Xanthomonas dyei</name>
    <dbReference type="NCBI Taxonomy" id="743699"/>
    <lineage>
        <taxon>Bacteria</taxon>
        <taxon>Pseudomonadati</taxon>
        <taxon>Pseudomonadota</taxon>
        <taxon>Gammaproteobacteria</taxon>
        <taxon>Lysobacterales</taxon>
        <taxon>Lysobacteraceae</taxon>
        <taxon>Xanthomonas</taxon>
    </lineage>
</organism>
<evidence type="ECO:0000313" key="7">
    <source>
        <dbReference type="Proteomes" id="UP000238908"/>
    </source>
</evidence>
<reference evidence="6 7" key="1">
    <citation type="submission" date="2016-08" db="EMBL/GenBank/DDBJ databases">
        <authorList>
            <person name="Seilhamer J.J."/>
        </authorList>
    </citation>
    <scope>NUCLEOTIDE SEQUENCE [LARGE SCALE GENOMIC DNA]</scope>
    <source>
        <strain evidence="6 7">CFBP7245</strain>
    </source>
</reference>
<sequence>MSSVKLSKKAAIPATAPAESKEARVMETALQLFLRHGYRKVSMSDIAQAAQMSRPSLYAAFPNKEAIFAAQVMRQRDVCAAATAQRVRDTQDLQTQLRQLFDIWVLEPVAAVIDSENGLDLVANCGVYAPDALDALYQQMEDTLVQLLRPHVRDNSAMSAADLAYILRLATTSLKASADNEAVLRRLIAGLITMALSTVQAGSAQTPGKKKAVRGR</sequence>
<keyword evidence="1" id="KW-0805">Transcription regulation</keyword>
<dbReference type="PANTHER" id="PTHR30055">
    <property type="entry name" value="HTH-TYPE TRANSCRIPTIONAL REGULATOR RUTR"/>
    <property type="match status" value="1"/>
</dbReference>
<keyword evidence="2 4" id="KW-0238">DNA-binding</keyword>
<dbReference type="InterPro" id="IPR009057">
    <property type="entry name" value="Homeodomain-like_sf"/>
</dbReference>
<evidence type="ECO:0000259" key="5">
    <source>
        <dbReference type="PROSITE" id="PS50977"/>
    </source>
</evidence>
<protein>
    <submittedName>
        <fullName evidence="6">TetR family transcriptional regulator</fullName>
    </submittedName>
</protein>
<evidence type="ECO:0000256" key="4">
    <source>
        <dbReference type="PROSITE-ProRule" id="PRU00335"/>
    </source>
</evidence>
<dbReference type="FunFam" id="1.10.10.60:FF:000141">
    <property type="entry name" value="TetR family transcriptional regulator"/>
    <property type="match status" value="1"/>
</dbReference>
<dbReference type="Proteomes" id="UP000238908">
    <property type="component" value="Unassembled WGS sequence"/>
</dbReference>
<comment type="caution">
    <text evidence="6">The sequence shown here is derived from an EMBL/GenBank/DDBJ whole genome shotgun (WGS) entry which is preliminary data.</text>
</comment>
<proteinExistence type="predicted"/>
<evidence type="ECO:0000256" key="2">
    <source>
        <dbReference type="ARBA" id="ARBA00023125"/>
    </source>
</evidence>
<feature type="domain" description="HTH tetR-type" evidence="5">
    <location>
        <begin position="19"/>
        <end position="79"/>
    </location>
</feature>